<reference evidence="1 2" key="1">
    <citation type="submission" date="2019-07" db="EMBL/GenBank/DDBJ databases">
        <title>Finished genome of Venturia effusa.</title>
        <authorList>
            <person name="Young C.A."/>
            <person name="Cox M.P."/>
            <person name="Ganley A.R.D."/>
            <person name="David W.J."/>
        </authorList>
    </citation>
    <scope>NUCLEOTIDE SEQUENCE [LARGE SCALE GENOMIC DNA]</scope>
    <source>
        <strain evidence="2">albino</strain>
    </source>
</reference>
<proteinExistence type="predicted"/>
<evidence type="ECO:0000313" key="1">
    <source>
        <dbReference type="EMBL" id="QDS72971.1"/>
    </source>
</evidence>
<dbReference type="EMBL" id="CP042192">
    <property type="protein sequence ID" value="QDS72971.1"/>
    <property type="molecule type" value="Genomic_DNA"/>
</dbReference>
<dbReference type="Proteomes" id="UP000316270">
    <property type="component" value="Chromosome 8"/>
</dbReference>
<dbReference type="AlphaFoldDB" id="A0A517LBF8"/>
<name>A0A517LBF8_9PEZI</name>
<gene>
    <name evidence="1" type="ORF">FKW77_008670</name>
</gene>
<sequence length="307" mass="34654">MTALIANMERLEHVVLTDRGQVSEIMGVDLPHELYDRSKKQQRSNTWQFFLVLACGLSASGRSLKTLAMYNLNALDLGAFASTKHAFIGITKLSLSISDNSLILRDQTTLQTRSLTDLLEHAAPGLQFLSLNFNWQHHRAHTWHPPSLGAVFARPAPTTPTGIPLVFPRLLELKFRLFSMDTLALTTFLRHQPVLREATFDAVLLSGPGSTWNDVASALPHSATSWQVRNVSQPKRNRADQCYTWNPLVEILDSASGWEWDMADFLRQHQLNATTMTQLSADRLTYLKSRRRFSTIKFTRAARIAEV</sequence>
<keyword evidence="2" id="KW-1185">Reference proteome</keyword>
<protein>
    <submittedName>
        <fullName evidence="1">Uncharacterized protein</fullName>
    </submittedName>
</protein>
<organism evidence="1 2">
    <name type="scientific">Venturia effusa</name>
    <dbReference type="NCBI Taxonomy" id="50376"/>
    <lineage>
        <taxon>Eukaryota</taxon>
        <taxon>Fungi</taxon>
        <taxon>Dikarya</taxon>
        <taxon>Ascomycota</taxon>
        <taxon>Pezizomycotina</taxon>
        <taxon>Dothideomycetes</taxon>
        <taxon>Pleosporomycetidae</taxon>
        <taxon>Venturiales</taxon>
        <taxon>Venturiaceae</taxon>
        <taxon>Venturia</taxon>
    </lineage>
</organism>
<evidence type="ECO:0000313" key="2">
    <source>
        <dbReference type="Proteomes" id="UP000316270"/>
    </source>
</evidence>
<accession>A0A517LBF8</accession>